<evidence type="ECO:0000313" key="2">
    <source>
        <dbReference type="EMBL" id="CAI2373870.1"/>
    </source>
</evidence>
<dbReference type="InterPro" id="IPR036404">
    <property type="entry name" value="Jacalin-like_lectin_dom_sf"/>
</dbReference>
<organism evidence="2 3">
    <name type="scientific">Euplotes crassus</name>
    <dbReference type="NCBI Taxonomy" id="5936"/>
    <lineage>
        <taxon>Eukaryota</taxon>
        <taxon>Sar</taxon>
        <taxon>Alveolata</taxon>
        <taxon>Ciliophora</taxon>
        <taxon>Intramacronucleata</taxon>
        <taxon>Spirotrichea</taxon>
        <taxon>Hypotrichia</taxon>
        <taxon>Euplotida</taxon>
        <taxon>Euplotidae</taxon>
        <taxon>Moneuplotes</taxon>
    </lineage>
</organism>
<evidence type="ECO:0000259" key="1">
    <source>
        <dbReference type="Pfam" id="PF01419"/>
    </source>
</evidence>
<dbReference type="EMBL" id="CAMPGE010015236">
    <property type="protein sequence ID" value="CAI2373870.1"/>
    <property type="molecule type" value="Genomic_DNA"/>
</dbReference>
<dbReference type="Proteomes" id="UP001295684">
    <property type="component" value="Unassembled WGS sequence"/>
</dbReference>
<dbReference type="Pfam" id="PF01419">
    <property type="entry name" value="Jacalin"/>
    <property type="match status" value="1"/>
</dbReference>
<dbReference type="AlphaFoldDB" id="A0AAD1XJN7"/>
<accession>A0AAD1XJN7</accession>
<dbReference type="SUPFAM" id="SSF51101">
    <property type="entry name" value="Mannose-binding lectins"/>
    <property type="match status" value="1"/>
</dbReference>
<dbReference type="InterPro" id="IPR001229">
    <property type="entry name" value="Jacalin-like_lectin_dom"/>
</dbReference>
<evidence type="ECO:0000313" key="3">
    <source>
        <dbReference type="Proteomes" id="UP001295684"/>
    </source>
</evidence>
<proteinExistence type="predicted"/>
<sequence length="335" mass="38361">MGVNLCCYKDNSMDHRDKKNCEYNIERLREDRCRVKINNKPGKKGKKKSERLGVTNDCTYADEQYTDGISADRNKASSRAKGPKSYPSVISSQQTFLADNGFDESDKVTDDYEIIEDSKTDARLKQVTVYASHYIIAIKAVYVERDLAETTVVHSSNAKYLNSRPDLEKRTLDLENDEFINYISYTISSQTGLIRTLTIETTNGKQLLVEGQIELNNMNNESGQDSDYSSIFGLEKEEKKTLLKSYDCEQPLLDLAQKSNNESIKLNSEKLPINPHTPQFNSKEPHQGSVLKMDEKVKHLNFVKLNQRVIGFRTRFAGFLKEIDLYTEPCTYQRI</sequence>
<comment type="caution">
    <text evidence="2">The sequence shown here is derived from an EMBL/GenBank/DDBJ whole genome shotgun (WGS) entry which is preliminary data.</text>
</comment>
<gene>
    <name evidence="2" type="ORF">ECRASSUSDP1_LOCUS15219</name>
</gene>
<protein>
    <recommendedName>
        <fullName evidence="1">Jacalin-type lectin domain-containing protein</fullName>
    </recommendedName>
</protein>
<dbReference type="Gene3D" id="2.100.10.30">
    <property type="entry name" value="Jacalin-like lectin domain"/>
    <property type="match status" value="1"/>
</dbReference>
<keyword evidence="3" id="KW-1185">Reference proteome</keyword>
<reference evidence="2" key="1">
    <citation type="submission" date="2023-07" db="EMBL/GenBank/DDBJ databases">
        <authorList>
            <consortium name="AG Swart"/>
            <person name="Singh M."/>
            <person name="Singh A."/>
            <person name="Seah K."/>
            <person name="Emmerich C."/>
        </authorList>
    </citation>
    <scope>NUCLEOTIDE SEQUENCE</scope>
    <source>
        <strain evidence="2">DP1</strain>
    </source>
</reference>
<feature type="domain" description="Jacalin-type lectin" evidence="1">
    <location>
        <begin position="121"/>
        <end position="207"/>
    </location>
</feature>
<name>A0AAD1XJN7_EUPCR</name>